<dbReference type="GO" id="GO:0005524">
    <property type="term" value="F:ATP binding"/>
    <property type="evidence" value="ECO:0007669"/>
    <property type="project" value="UniProtKB-UniRule"/>
</dbReference>
<evidence type="ECO:0000256" key="9">
    <source>
        <dbReference type="RuleBase" id="RU000304"/>
    </source>
</evidence>
<dbReference type="FunFam" id="1.10.510.10:FF:000040">
    <property type="entry name" value="Mitogen-activated protein kinase"/>
    <property type="match status" value="1"/>
</dbReference>
<evidence type="ECO:0000256" key="6">
    <source>
        <dbReference type="ARBA" id="ARBA00022840"/>
    </source>
</evidence>
<dbReference type="SUPFAM" id="SSF56112">
    <property type="entry name" value="Protein kinase-like (PK-like)"/>
    <property type="match status" value="1"/>
</dbReference>
<evidence type="ECO:0000256" key="1">
    <source>
        <dbReference type="ARBA" id="ARBA00022527"/>
    </source>
</evidence>
<dbReference type="PROSITE" id="PS00107">
    <property type="entry name" value="PROTEIN_KINASE_ATP"/>
    <property type="match status" value="1"/>
</dbReference>
<evidence type="ECO:0000313" key="12">
    <source>
        <dbReference type="Proteomes" id="UP000095085"/>
    </source>
</evidence>
<comment type="similarity">
    <text evidence="9">Belongs to the protein kinase superfamily.</text>
</comment>
<dbReference type="PROSITE" id="PS00108">
    <property type="entry name" value="PROTEIN_KINASE_ST"/>
    <property type="match status" value="1"/>
</dbReference>
<evidence type="ECO:0000259" key="10">
    <source>
        <dbReference type="PROSITE" id="PS50011"/>
    </source>
</evidence>
<evidence type="ECO:0000313" key="11">
    <source>
        <dbReference type="EMBL" id="ODV68913.1"/>
    </source>
</evidence>
<reference evidence="12" key="1">
    <citation type="submission" date="2016-05" db="EMBL/GenBank/DDBJ databases">
        <title>Comparative genomics of biotechnologically important yeasts.</title>
        <authorList>
            <consortium name="DOE Joint Genome Institute"/>
            <person name="Riley R."/>
            <person name="Haridas S."/>
            <person name="Wolfe K.H."/>
            <person name="Lopes M.R."/>
            <person name="Hittinger C.T."/>
            <person name="Goker M."/>
            <person name="Salamov A."/>
            <person name="Wisecaver J."/>
            <person name="Long T.M."/>
            <person name="Aerts A.L."/>
            <person name="Barry K."/>
            <person name="Choi C."/>
            <person name="Clum A."/>
            <person name="Coughlan A.Y."/>
            <person name="Deshpande S."/>
            <person name="Douglass A.P."/>
            <person name="Hanson S.J."/>
            <person name="Klenk H.-P."/>
            <person name="Labutti K."/>
            <person name="Lapidus A."/>
            <person name="Lindquist E."/>
            <person name="Lipzen A."/>
            <person name="Meier-Kolthoff J.P."/>
            <person name="Ohm R.A."/>
            <person name="Otillar R.P."/>
            <person name="Pangilinan J."/>
            <person name="Peng Y."/>
            <person name="Rokas A."/>
            <person name="Rosa C.A."/>
            <person name="Scheuner C."/>
            <person name="Sibirny A.A."/>
            <person name="Slot J.C."/>
            <person name="Stielow J.B."/>
            <person name="Sun H."/>
            <person name="Kurtzman C.P."/>
            <person name="Blackwell M."/>
            <person name="Grigoriev I.V."/>
            <person name="Jeffries T.W."/>
        </authorList>
    </citation>
    <scope>NUCLEOTIDE SEQUENCE [LARGE SCALE GENOMIC DNA]</scope>
    <source>
        <strain evidence="12">NRRL Y-1933</strain>
    </source>
</reference>
<keyword evidence="3" id="KW-0808">Transferase</keyword>
<dbReference type="OrthoDB" id="192887at2759"/>
<evidence type="ECO:0000256" key="3">
    <source>
        <dbReference type="ARBA" id="ARBA00022679"/>
    </source>
</evidence>
<dbReference type="InterPro" id="IPR017441">
    <property type="entry name" value="Protein_kinase_ATP_BS"/>
</dbReference>
<dbReference type="InterPro" id="IPR008271">
    <property type="entry name" value="Ser/Thr_kinase_AS"/>
</dbReference>
<dbReference type="GO" id="GO:1904853">
    <property type="term" value="P:protein localization to ascospore wall"/>
    <property type="evidence" value="ECO:0007669"/>
    <property type="project" value="EnsemblFungi"/>
</dbReference>
<evidence type="ECO:0000256" key="5">
    <source>
        <dbReference type="ARBA" id="ARBA00022777"/>
    </source>
</evidence>
<dbReference type="GO" id="GO:0070056">
    <property type="term" value="C:prospore membrane leading edge"/>
    <property type="evidence" value="ECO:0007669"/>
    <property type="project" value="EnsemblFungi"/>
</dbReference>
<dbReference type="GO" id="GO:0030476">
    <property type="term" value="P:ascospore wall assembly"/>
    <property type="evidence" value="ECO:0007669"/>
    <property type="project" value="EnsemblFungi"/>
</dbReference>
<dbReference type="InterPro" id="IPR050117">
    <property type="entry name" value="MAPK"/>
</dbReference>
<dbReference type="Gene3D" id="1.10.510.10">
    <property type="entry name" value="Transferase(Phosphotransferase) domain 1"/>
    <property type="match status" value="1"/>
</dbReference>
<dbReference type="Gene3D" id="3.30.200.20">
    <property type="entry name" value="Phosphorylase Kinase, domain 1"/>
    <property type="match status" value="1"/>
</dbReference>
<keyword evidence="2" id="KW-0597">Phosphoprotein</keyword>
<dbReference type="Pfam" id="PF00069">
    <property type="entry name" value="Pkinase"/>
    <property type="match status" value="1"/>
</dbReference>
<name>A0A1E4RNT1_9ASCO</name>
<sequence>MNQKQYVLYRDCKFSVESRYKIEKVLGKGSYGTVCSAIDSNSEEKLRVAIKKVSRIFERDVLLKRAIRELKLMRHFKGHKNIVNLIDIDIVYTTPYDGLYCMQEMADYDLSKVIYSSSQFSEFHIKNFMYQMLCGLKYIHSADVIHRDLKPGNILVTVHGVLKICDFGLARGININYYQKKKFPQPITNYVATRWYRAPELMLSSKNYGKAVDLWAVGCILCEFYGRKPLFVGKDQMHQINEILKVLGTPNREIINKYGWRYLNTRTRYEKIEFDKIYPFASGYLIHMIDNLLCWDPYERLDVNEALNHPFLKQVKSQFQESVCSKPFDFNFENEAITQSDLKKVLQQEVDSFKLERFRK</sequence>
<dbReference type="PROSITE" id="PS50011">
    <property type="entry name" value="PROTEIN_KINASE_DOM"/>
    <property type="match status" value="1"/>
</dbReference>
<dbReference type="InterPro" id="IPR011009">
    <property type="entry name" value="Kinase-like_dom_sf"/>
</dbReference>
<dbReference type="STRING" id="984485.A0A1E4RNT1"/>
<dbReference type="PRINTS" id="PR01771">
    <property type="entry name" value="ERK3ERK4MAPK"/>
</dbReference>
<protein>
    <recommendedName>
        <fullName evidence="10">Protein kinase domain-containing protein</fullName>
    </recommendedName>
</protein>
<dbReference type="PANTHER" id="PTHR24055">
    <property type="entry name" value="MITOGEN-ACTIVATED PROTEIN KINASE"/>
    <property type="match status" value="1"/>
</dbReference>
<dbReference type="InterPro" id="IPR008350">
    <property type="entry name" value="MAPK_ERK3/4"/>
</dbReference>
<keyword evidence="6 8" id="KW-0067">ATP-binding</keyword>
<dbReference type="AlphaFoldDB" id="A0A1E4RNT1"/>
<dbReference type="GeneID" id="30997053"/>
<evidence type="ECO:0000256" key="8">
    <source>
        <dbReference type="PROSITE-ProRule" id="PRU10141"/>
    </source>
</evidence>
<dbReference type="RefSeq" id="XP_020077980.1">
    <property type="nucleotide sequence ID" value="XM_020222504.1"/>
</dbReference>
<evidence type="ECO:0000256" key="2">
    <source>
        <dbReference type="ARBA" id="ARBA00022553"/>
    </source>
</evidence>
<keyword evidence="5" id="KW-0418">Kinase</keyword>
<feature type="domain" description="Protein kinase" evidence="10">
    <location>
        <begin position="20"/>
        <end position="312"/>
    </location>
</feature>
<dbReference type="GO" id="GO:0004707">
    <property type="term" value="F:MAP kinase activity"/>
    <property type="evidence" value="ECO:0007669"/>
    <property type="project" value="EnsemblFungi"/>
</dbReference>
<evidence type="ECO:0000256" key="4">
    <source>
        <dbReference type="ARBA" id="ARBA00022741"/>
    </source>
</evidence>
<keyword evidence="7" id="KW-0131">Cell cycle</keyword>
<dbReference type="InterPro" id="IPR000719">
    <property type="entry name" value="Prot_kinase_dom"/>
</dbReference>
<gene>
    <name evidence="11" type="ORF">HYPBUDRAFT_160736</name>
</gene>
<organism evidence="11 12">
    <name type="scientific">Hyphopichia burtonii NRRL Y-1933</name>
    <dbReference type="NCBI Taxonomy" id="984485"/>
    <lineage>
        <taxon>Eukaryota</taxon>
        <taxon>Fungi</taxon>
        <taxon>Dikarya</taxon>
        <taxon>Ascomycota</taxon>
        <taxon>Saccharomycotina</taxon>
        <taxon>Pichiomycetes</taxon>
        <taxon>Debaryomycetaceae</taxon>
        <taxon>Hyphopichia</taxon>
    </lineage>
</organism>
<feature type="binding site" evidence="8">
    <location>
        <position position="52"/>
    </location>
    <ligand>
        <name>ATP</name>
        <dbReference type="ChEBI" id="CHEBI:30616"/>
    </ligand>
</feature>
<accession>A0A1E4RNT1</accession>
<dbReference type="GO" id="GO:0030447">
    <property type="term" value="P:filamentous growth"/>
    <property type="evidence" value="ECO:0007669"/>
    <property type="project" value="UniProtKB-ARBA"/>
</dbReference>
<dbReference type="Proteomes" id="UP000095085">
    <property type="component" value="Unassembled WGS sequence"/>
</dbReference>
<dbReference type="SMART" id="SM00220">
    <property type="entry name" value="S_TKc"/>
    <property type="match status" value="1"/>
</dbReference>
<evidence type="ECO:0000256" key="7">
    <source>
        <dbReference type="ARBA" id="ARBA00023306"/>
    </source>
</evidence>
<keyword evidence="12" id="KW-1185">Reference proteome</keyword>
<proteinExistence type="inferred from homology"/>
<dbReference type="EMBL" id="KV454539">
    <property type="protein sequence ID" value="ODV68913.1"/>
    <property type="molecule type" value="Genomic_DNA"/>
</dbReference>
<keyword evidence="4 8" id="KW-0547">Nucleotide-binding</keyword>
<keyword evidence="1 9" id="KW-0723">Serine/threonine-protein kinase</keyword>